<dbReference type="PATRIC" id="fig|1705561.3.peg.3891"/>
<evidence type="ECO:0000256" key="8">
    <source>
        <dbReference type="SAM" id="Phobius"/>
    </source>
</evidence>
<evidence type="ECO:0000313" key="9">
    <source>
        <dbReference type="EMBL" id="KOY14832.1"/>
    </source>
</evidence>
<feature type="transmembrane region" description="Helical" evidence="8">
    <location>
        <begin position="327"/>
        <end position="347"/>
    </location>
</feature>
<proteinExistence type="inferred from homology"/>
<feature type="transmembrane region" description="Helical" evidence="8">
    <location>
        <begin position="298"/>
        <end position="315"/>
    </location>
</feature>
<comment type="subcellular location">
    <subcellularLocation>
        <location evidence="1">Membrane</location>
        <topology evidence="1">Multi-pass membrane protein</topology>
    </subcellularLocation>
</comment>
<comment type="caution">
    <text evidence="9">The sequence shown here is derived from an EMBL/GenBank/DDBJ whole genome shotgun (WGS) entry which is preliminary data.</text>
</comment>
<evidence type="ECO:0000256" key="1">
    <source>
        <dbReference type="ARBA" id="ARBA00004141"/>
    </source>
</evidence>
<evidence type="ECO:0000256" key="5">
    <source>
        <dbReference type="ARBA" id="ARBA00022692"/>
    </source>
</evidence>
<feature type="transmembrane region" description="Helical" evidence="8">
    <location>
        <begin position="141"/>
        <end position="161"/>
    </location>
</feature>
<dbReference type="Proteomes" id="UP000037688">
    <property type="component" value="Unassembled WGS sequence"/>
</dbReference>
<feature type="transmembrane region" description="Helical" evidence="8">
    <location>
        <begin position="36"/>
        <end position="53"/>
    </location>
</feature>
<comment type="similarity">
    <text evidence="2">Belongs to the amino acid-polyamine-organocation (APC) superfamily. Spore germination protein (SGP) (TC 2.A.3.9) family.</text>
</comment>
<feature type="transmembrane region" description="Helical" evidence="8">
    <location>
        <begin position="181"/>
        <end position="198"/>
    </location>
</feature>
<dbReference type="GO" id="GO:0016020">
    <property type="term" value="C:membrane"/>
    <property type="evidence" value="ECO:0007669"/>
    <property type="project" value="UniProtKB-SubCell"/>
</dbReference>
<evidence type="ECO:0000256" key="4">
    <source>
        <dbReference type="ARBA" id="ARBA00022544"/>
    </source>
</evidence>
<evidence type="ECO:0000256" key="6">
    <source>
        <dbReference type="ARBA" id="ARBA00022989"/>
    </source>
</evidence>
<dbReference type="RefSeq" id="WP_053782258.1">
    <property type="nucleotide sequence ID" value="NZ_LITU01000068.1"/>
</dbReference>
<dbReference type="GO" id="GO:0009847">
    <property type="term" value="P:spore germination"/>
    <property type="evidence" value="ECO:0007669"/>
    <property type="project" value="InterPro"/>
</dbReference>
<dbReference type="InterPro" id="IPR004761">
    <property type="entry name" value="Spore_GerAB"/>
</dbReference>
<feature type="transmembrane region" description="Helical" evidence="8">
    <location>
        <begin position="210"/>
        <end position="231"/>
    </location>
</feature>
<dbReference type="PANTHER" id="PTHR34975">
    <property type="entry name" value="SPORE GERMINATION PROTEIN A2"/>
    <property type="match status" value="1"/>
</dbReference>
<keyword evidence="7 8" id="KW-0472">Membrane</keyword>
<evidence type="ECO:0000256" key="2">
    <source>
        <dbReference type="ARBA" id="ARBA00007998"/>
    </source>
</evidence>
<reference evidence="9 10" key="1">
    <citation type="submission" date="2015-08" db="EMBL/GenBank/DDBJ databases">
        <title>Draft genome sequence of cellulolytic and xylanolytic Paenibacillus sp. A59, isolated from a decaying forest soil from Patagonia, Argentina.</title>
        <authorList>
            <person name="Ghio S."/>
            <person name="Caceres A.M."/>
            <person name="Talia P."/>
            <person name="Grasso D."/>
            <person name="Campos E."/>
        </authorList>
    </citation>
    <scope>NUCLEOTIDE SEQUENCE [LARGE SCALE GENOMIC DNA]</scope>
    <source>
        <strain evidence="9 10">A59</strain>
    </source>
</reference>
<dbReference type="AlphaFoldDB" id="A0A0M9BND3"/>
<keyword evidence="10" id="KW-1185">Reference proteome</keyword>
<protein>
    <submittedName>
        <fullName evidence="9">Uncharacterized protein</fullName>
    </submittedName>
</protein>
<dbReference type="Pfam" id="PF03845">
    <property type="entry name" value="Spore_permease"/>
    <property type="match status" value="1"/>
</dbReference>
<feature type="transmembrane region" description="Helical" evidence="8">
    <location>
        <begin position="112"/>
        <end position="129"/>
    </location>
</feature>
<feature type="transmembrane region" description="Helical" evidence="8">
    <location>
        <begin position="79"/>
        <end position="100"/>
    </location>
</feature>
<dbReference type="OrthoDB" id="2381278at2"/>
<organism evidence="9 10">
    <name type="scientific">Paenibacillus xylanivorans</name>
    <dbReference type="NCBI Taxonomy" id="1705561"/>
    <lineage>
        <taxon>Bacteria</taxon>
        <taxon>Bacillati</taxon>
        <taxon>Bacillota</taxon>
        <taxon>Bacilli</taxon>
        <taxon>Bacillales</taxon>
        <taxon>Paenibacillaceae</taxon>
        <taxon>Paenibacillus</taxon>
    </lineage>
</organism>
<accession>A0A0M9BND3</accession>
<evidence type="ECO:0000256" key="7">
    <source>
        <dbReference type="ARBA" id="ARBA00023136"/>
    </source>
</evidence>
<name>A0A0M9BND3_9BACL</name>
<keyword evidence="3" id="KW-0813">Transport</keyword>
<keyword evidence="6 8" id="KW-1133">Transmembrane helix</keyword>
<keyword evidence="4" id="KW-0309">Germination</keyword>
<sequence length="356" mass="40350">MNKAQILTLFVLLHLASIFAIFPERIISATSKGHWIPITILFLAELLVLWLYLKALSQFPGRTVVDICKDSLGNWGTRLIVLPLLIFLYIELFLLMYFQAGEIKAVLLQRTPPAATGALFIVICFYAVWKGLNVIIRASIGLCILLMPFIFFSMLISIQNFRISYIFPIWDSEMTFFSNSDFYVCTVISAGFLFLGMIPSKQRISFGKAAAAVGVIFVFALGSVYVPLLVFGQETVVHLQYPMLMASDTIDLEWVVFDWLPSFYVVASSALGVLKVSVLLWILVFILQQLFMPKINRLWILSLACVSLYLISLWIPDMNALNSYLYLNSYFCVYSVLGFPIIVFLAAQWQRKKVGT</sequence>
<evidence type="ECO:0000256" key="3">
    <source>
        <dbReference type="ARBA" id="ARBA00022448"/>
    </source>
</evidence>
<keyword evidence="5 8" id="KW-0812">Transmembrane</keyword>
<gene>
    <name evidence="9" type="ORF">AMS66_18805</name>
</gene>
<feature type="transmembrane region" description="Helical" evidence="8">
    <location>
        <begin position="263"/>
        <end position="286"/>
    </location>
</feature>
<dbReference type="PANTHER" id="PTHR34975:SF2">
    <property type="entry name" value="SPORE GERMINATION PROTEIN A2"/>
    <property type="match status" value="1"/>
</dbReference>
<dbReference type="EMBL" id="LITU01000068">
    <property type="protein sequence ID" value="KOY14832.1"/>
    <property type="molecule type" value="Genomic_DNA"/>
</dbReference>
<evidence type="ECO:0000313" key="10">
    <source>
        <dbReference type="Proteomes" id="UP000037688"/>
    </source>
</evidence>